<dbReference type="EC" id="2.1.1.80" evidence="2"/>
<keyword evidence="3 7" id="KW-0489">Methyltransferase</keyword>
<organism evidence="7 8">
    <name type="scientific">Stigmatella aurantiaca</name>
    <dbReference type="NCBI Taxonomy" id="41"/>
    <lineage>
        <taxon>Bacteria</taxon>
        <taxon>Pseudomonadati</taxon>
        <taxon>Myxococcota</taxon>
        <taxon>Myxococcia</taxon>
        <taxon>Myxococcales</taxon>
        <taxon>Cystobacterineae</taxon>
        <taxon>Archangiaceae</taxon>
        <taxon>Stigmatella</taxon>
    </lineage>
</organism>
<gene>
    <name evidence="7" type="ORF">SAMN05444354_1169</name>
</gene>
<dbReference type="EMBL" id="FOAP01000016">
    <property type="protein sequence ID" value="SEM39092.1"/>
    <property type="molecule type" value="Genomic_DNA"/>
</dbReference>
<dbReference type="Proteomes" id="UP000182719">
    <property type="component" value="Unassembled WGS sequence"/>
</dbReference>
<dbReference type="PRINTS" id="PR00996">
    <property type="entry name" value="CHERMTFRASE"/>
</dbReference>
<dbReference type="CDD" id="cd02440">
    <property type="entry name" value="AdoMet_MTases"/>
    <property type="match status" value="1"/>
</dbReference>
<keyword evidence="4 7" id="KW-0808">Transferase</keyword>
<evidence type="ECO:0000313" key="8">
    <source>
        <dbReference type="Proteomes" id="UP000182719"/>
    </source>
</evidence>
<dbReference type="SUPFAM" id="SSF53335">
    <property type="entry name" value="S-adenosyl-L-methionine-dependent methyltransferases"/>
    <property type="match status" value="1"/>
</dbReference>
<dbReference type="InterPro" id="IPR029063">
    <property type="entry name" value="SAM-dependent_MTases_sf"/>
</dbReference>
<dbReference type="SUPFAM" id="SSF47757">
    <property type="entry name" value="Chemotaxis receptor methyltransferase CheR, N-terminal domain"/>
    <property type="match status" value="1"/>
</dbReference>
<dbReference type="AlphaFoldDB" id="A0A1H7XYU1"/>
<evidence type="ECO:0000256" key="2">
    <source>
        <dbReference type="ARBA" id="ARBA00012534"/>
    </source>
</evidence>
<dbReference type="InterPro" id="IPR022642">
    <property type="entry name" value="CheR_C"/>
</dbReference>
<dbReference type="GO" id="GO:0032259">
    <property type="term" value="P:methylation"/>
    <property type="evidence" value="ECO:0007669"/>
    <property type="project" value="UniProtKB-KW"/>
</dbReference>
<dbReference type="Gene3D" id="3.40.50.150">
    <property type="entry name" value="Vaccinia Virus protein VP39"/>
    <property type="match status" value="1"/>
</dbReference>
<dbReference type="InterPro" id="IPR036804">
    <property type="entry name" value="CheR_N_sf"/>
</dbReference>
<dbReference type="RefSeq" id="WP_075009200.1">
    <property type="nucleotide sequence ID" value="NZ_FOAP01000016.1"/>
</dbReference>
<sequence length="275" mass="30623">MASLALTPPVFAILSALIEQRAGLHYGPEDRELLADKVSSRALEAGFESLLDYYYFLRYDPGGPAALDSLVDALLVHETYFFRDALPLEALVEEVLVPAVREGQKPRVWCAACSTGEEPLTLAMMLADRGVLKDVRLVASDLSQRVLDRARRGEYNLRSMRALPPGIEGRYLDIVEGRPRVRQELVAAVEWRRVNLVDAETISAMGPFDAVLCRNVLIYFQDEVARRVVDALTRVLVPGGPLLVGTSESLMRFGTALLCEERRGAFFYVRPKESP</sequence>
<dbReference type="Pfam" id="PF01739">
    <property type="entry name" value="CheR"/>
    <property type="match status" value="1"/>
</dbReference>
<accession>A0A1H7XYU1</accession>
<dbReference type="OrthoDB" id="9786165at2"/>
<name>A0A1H7XYU1_STIAU</name>
<dbReference type="GO" id="GO:0008983">
    <property type="term" value="F:protein-glutamate O-methyltransferase activity"/>
    <property type="evidence" value="ECO:0007669"/>
    <property type="project" value="UniProtKB-EC"/>
</dbReference>
<reference evidence="8" key="1">
    <citation type="submission" date="2016-10" db="EMBL/GenBank/DDBJ databases">
        <authorList>
            <person name="Varghese N."/>
            <person name="Submissions S."/>
        </authorList>
    </citation>
    <scope>NUCLEOTIDE SEQUENCE [LARGE SCALE GENOMIC DNA]</scope>
    <source>
        <strain evidence="8">DSM 17044</strain>
    </source>
</reference>
<evidence type="ECO:0000313" key="7">
    <source>
        <dbReference type="EMBL" id="SEM39092.1"/>
    </source>
</evidence>
<comment type="catalytic activity">
    <reaction evidence="1">
        <text>L-glutamyl-[protein] + S-adenosyl-L-methionine = [protein]-L-glutamate 5-O-methyl ester + S-adenosyl-L-homocysteine</text>
        <dbReference type="Rhea" id="RHEA:24452"/>
        <dbReference type="Rhea" id="RHEA-COMP:10208"/>
        <dbReference type="Rhea" id="RHEA-COMP:10311"/>
        <dbReference type="ChEBI" id="CHEBI:29973"/>
        <dbReference type="ChEBI" id="CHEBI:57856"/>
        <dbReference type="ChEBI" id="CHEBI:59789"/>
        <dbReference type="ChEBI" id="CHEBI:82795"/>
        <dbReference type="EC" id="2.1.1.80"/>
    </reaction>
</comment>
<dbReference type="InterPro" id="IPR050903">
    <property type="entry name" value="Bact_Chemotaxis_MeTrfase"/>
</dbReference>
<feature type="domain" description="CheR-type methyltransferase" evidence="6">
    <location>
        <begin position="1"/>
        <end position="273"/>
    </location>
</feature>
<evidence type="ECO:0000256" key="3">
    <source>
        <dbReference type="ARBA" id="ARBA00022603"/>
    </source>
</evidence>
<dbReference type="InterPro" id="IPR000780">
    <property type="entry name" value="CheR_MeTrfase"/>
</dbReference>
<dbReference type="PANTHER" id="PTHR24422:SF21">
    <property type="entry name" value="CHEMOTAXIS PROTEIN METHYLTRANSFERASE 1"/>
    <property type="match status" value="1"/>
</dbReference>
<evidence type="ECO:0000256" key="1">
    <source>
        <dbReference type="ARBA" id="ARBA00001541"/>
    </source>
</evidence>
<dbReference type="PANTHER" id="PTHR24422">
    <property type="entry name" value="CHEMOTAXIS PROTEIN METHYLTRANSFERASE"/>
    <property type="match status" value="1"/>
</dbReference>
<protein>
    <recommendedName>
        <fullName evidence="2">protein-glutamate O-methyltransferase</fullName>
        <ecNumber evidence="2">2.1.1.80</ecNumber>
    </recommendedName>
</protein>
<proteinExistence type="predicted"/>
<dbReference type="PROSITE" id="PS50123">
    <property type="entry name" value="CHER"/>
    <property type="match status" value="1"/>
</dbReference>
<keyword evidence="5" id="KW-0949">S-adenosyl-L-methionine</keyword>
<evidence type="ECO:0000256" key="5">
    <source>
        <dbReference type="ARBA" id="ARBA00022691"/>
    </source>
</evidence>
<dbReference type="SMART" id="SM00138">
    <property type="entry name" value="MeTrc"/>
    <property type="match status" value="1"/>
</dbReference>
<dbReference type="Gene3D" id="1.10.155.10">
    <property type="entry name" value="Chemotaxis receptor methyltransferase CheR, N-terminal domain"/>
    <property type="match status" value="1"/>
</dbReference>
<keyword evidence="8" id="KW-1185">Reference proteome</keyword>
<evidence type="ECO:0000256" key="4">
    <source>
        <dbReference type="ARBA" id="ARBA00022679"/>
    </source>
</evidence>
<evidence type="ECO:0000259" key="6">
    <source>
        <dbReference type="PROSITE" id="PS50123"/>
    </source>
</evidence>